<dbReference type="Pfam" id="PF01547">
    <property type="entry name" value="SBP_bac_1"/>
    <property type="match status" value="1"/>
</dbReference>
<reference evidence="8 9" key="1">
    <citation type="submission" date="2018-07" db="EMBL/GenBank/DDBJ databases">
        <title>Genomic Encyclopedia of Type Strains, Phase III (KMG-III): the genomes of soil and plant-associated and newly described type strains.</title>
        <authorList>
            <person name="Whitman W."/>
        </authorList>
    </citation>
    <scope>NUCLEOTIDE SEQUENCE [LARGE SCALE GENOMIC DNA]</scope>
    <source>
        <strain evidence="8 9">CECT 7287</strain>
    </source>
</reference>
<dbReference type="RefSeq" id="WP_116065703.1">
    <property type="nucleotide sequence ID" value="NZ_QRDZ01000055.1"/>
</dbReference>
<evidence type="ECO:0000256" key="6">
    <source>
        <dbReference type="SAM" id="MobiDB-lite"/>
    </source>
</evidence>
<evidence type="ECO:0000256" key="2">
    <source>
        <dbReference type="ARBA" id="ARBA00022729"/>
    </source>
</evidence>
<comment type="caution">
    <text evidence="8">The sequence shown here is derived from an EMBL/GenBank/DDBJ whole genome shotgun (WGS) entry which is preliminary data.</text>
</comment>
<evidence type="ECO:0000256" key="7">
    <source>
        <dbReference type="SAM" id="SignalP"/>
    </source>
</evidence>
<organism evidence="8 9">
    <name type="scientific">Cohnella phaseoli</name>
    <dbReference type="NCBI Taxonomy" id="456490"/>
    <lineage>
        <taxon>Bacteria</taxon>
        <taxon>Bacillati</taxon>
        <taxon>Bacillota</taxon>
        <taxon>Bacilli</taxon>
        <taxon>Bacillales</taxon>
        <taxon>Paenibacillaceae</taxon>
        <taxon>Cohnella</taxon>
    </lineage>
</organism>
<name>A0A3D9HTD6_9BACL</name>
<feature type="signal peptide" evidence="7">
    <location>
        <begin position="1"/>
        <end position="17"/>
    </location>
</feature>
<dbReference type="SUPFAM" id="SSF53850">
    <property type="entry name" value="Periplasmic binding protein-like II"/>
    <property type="match status" value="1"/>
</dbReference>
<keyword evidence="3" id="KW-0472">Membrane</keyword>
<accession>A0A3D9HTD6</accession>
<dbReference type="PANTHER" id="PTHR43649:SF33">
    <property type="entry name" value="POLYGALACTURONAN_RHAMNOGALACTURONAN-BINDING PROTEIN YTCQ"/>
    <property type="match status" value="1"/>
</dbReference>
<sequence>MSGKRIVAGIVSLIMFAAVIGCSTSEKSGNASTAGNQNTGQGQSAATDSKKNEQVYIYANAGNLALASTLSKKEDLEMVHKEILDRSGFEVEANIPPKGQEAEKLNLLLASNEPIDIFVGSIGAFRDNGAIQPLNDLLDKYGSHIRELWPKEWASAWDAVTDKEGKIWAIPQVPQLAEKTIFLRSDWLAKLNLTMPKTIEEYETVLKALKEKDPAGAGQTIPIVTNMTGLNLALSAGFMDVGYGPWMDQDGKVKPPEVNPGYKDFIAKMAEWYQKGYIYKETFTLNTERTRELIKQNRVGSAIIHYSVVTNIQSDLQQKTPEALYEVAGELKGPKGNITTMSGLSPYGWMLNKKSKNPEAAIKFIDWIHSDIENYLLIMYGIKDKHWKYTDEANHVFERLNQDYAGEYLTASTFAYTVQFAPSDPASKPEYDFLGKYSGDTSRVKNPATADVDYLYDQQEISDKLPHIEDINRMIEEEVVKFIMGARPMSDYDKFVQELYSAGLDKWIEVMTEQYNKVKAAMK</sequence>
<keyword evidence="5" id="KW-0449">Lipoprotein</keyword>
<evidence type="ECO:0000256" key="5">
    <source>
        <dbReference type="ARBA" id="ARBA00023288"/>
    </source>
</evidence>
<keyword evidence="4" id="KW-0564">Palmitate</keyword>
<gene>
    <name evidence="8" type="ORF">DFP98_15510</name>
</gene>
<dbReference type="PROSITE" id="PS51257">
    <property type="entry name" value="PROKAR_LIPOPROTEIN"/>
    <property type="match status" value="1"/>
</dbReference>
<dbReference type="AlphaFoldDB" id="A0A3D9HTD6"/>
<feature type="region of interest" description="Disordered" evidence="6">
    <location>
        <begin position="27"/>
        <end position="46"/>
    </location>
</feature>
<dbReference type="InterPro" id="IPR006059">
    <property type="entry name" value="SBP"/>
</dbReference>
<keyword evidence="1" id="KW-1003">Cell membrane</keyword>
<dbReference type="PANTHER" id="PTHR43649">
    <property type="entry name" value="ARABINOSE-BINDING PROTEIN-RELATED"/>
    <property type="match status" value="1"/>
</dbReference>
<protein>
    <submittedName>
        <fullName evidence="8">Extracellular solute-binding protein</fullName>
    </submittedName>
</protein>
<dbReference type="OrthoDB" id="2057339at2"/>
<keyword evidence="9" id="KW-1185">Reference proteome</keyword>
<feature type="chain" id="PRO_5039230594" evidence="7">
    <location>
        <begin position="18"/>
        <end position="523"/>
    </location>
</feature>
<dbReference type="Gene3D" id="3.40.190.10">
    <property type="entry name" value="Periplasmic binding protein-like II"/>
    <property type="match status" value="2"/>
</dbReference>
<keyword evidence="2 7" id="KW-0732">Signal</keyword>
<evidence type="ECO:0000256" key="1">
    <source>
        <dbReference type="ARBA" id="ARBA00022475"/>
    </source>
</evidence>
<dbReference type="InterPro" id="IPR050490">
    <property type="entry name" value="Bact_solute-bd_prot1"/>
</dbReference>
<dbReference type="EMBL" id="QRDZ01000055">
    <property type="protein sequence ID" value="RED52773.1"/>
    <property type="molecule type" value="Genomic_DNA"/>
</dbReference>
<evidence type="ECO:0000256" key="3">
    <source>
        <dbReference type="ARBA" id="ARBA00023136"/>
    </source>
</evidence>
<evidence type="ECO:0000313" key="9">
    <source>
        <dbReference type="Proteomes" id="UP000256977"/>
    </source>
</evidence>
<dbReference type="Proteomes" id="UP000256977">
    <property type="component" value="Unassembled WGS sequence"/>
</dbReference>
<evidence type="ECO:0000313" key="8">
    <source>
        <dbReference type="EMBL" id="RED52773.1"/>
    </source>
</evidence>
<evidence type="ECO:0000256" key="4">
    <source>
        <dbReference type="ARBA" id="ARBA00023139"/>
    </source>
</evidence>
<proteinExistence type="predicted"/>